<evidence type="ECO:0000313" key="5">
    <source>
        <dbReference type="Proteomes" id="UP001140562"/>
    </source>
</evidence>
<dbReference type="InterPro" id="IPR051609">
    <property type="entry name" value="NmrA/Isoflavone_reductase-like"/>
</dbReference>
<dbReference type="Gene3D" id="3.40.50.720">
    <property type="entry name" value="NAD(P)-binding Rossmann-like Domain"/>
    <property type="match status" value="1"/>
</dbReference>
<accession>A0A9W8X1B9</accession>
<protein>
    <recommendedName>
        <fullName evidence="3">NmrA-like domain-containing protein</fullName>
    </recommendedName>
</protein>
<dbReference type="InterPro" id="IPR045312">
    <property type="entry name" value="PCBER-like"/>
</dbReference>
<proteinExistence type="predicted"/>
<dbReference type="PANTHER" id="PTHR47706">
    <property type="entry name" value="NMRA-LIKE FAMILY PROTEIN"/>
    <property type="match status" value="1"/>
</dbReference>
<dbReference type="GO" id="GO:0016491">
    <property type="term" value="F:oxidoreductase activity"/>
    <property type="evidence" value="ECO:0007669"/>
    <property type="project" value="UniProtKB-KW"/>
</dbReference>
<reference evidence="4" key="1">
    <citation type="submission" date="2022-10" db="EMBL/GenBank/DDBJ databases">
        <title>Tapping the CABI collections for fungal endophytes: first genome assemblies for Collariella, Neodidymelliopsis, Ascochyta clinopodiicola, Didymella pomorum, Didymosphaeria variabile, Neocosmospora piperis and Neocucurbitaria cava.</title>
        <authorList>
            <person name="Hill R."/>
        </authorList>
    </citation>
    <scope>NUCLEOTIDE SEQUENCE</scope>
    <source>
        <strain evidence="4">IMI 360193</strain>
    </source>
</reference>
<evidence type="ECO:0000256" key="1">
    <source>
        <dbReference type="ARBA" id="ARBA00022857"/>
    </source>
</evidence>
<dbReference type="Pfam" id="PF05368">
    <property type="entry name" value="NmrA"/>
    <property type="match status" value="1"/>
</dbReference>
<gene>
    <name evidence="4" type="ORF">N0V87_004240</name>
</gene>
<dbReference type="InterPro" id="IPR008030">
    <property type="entry name" value="NmrA-like"/>
</dbReference>
<dbReference type="AlphaFoldDB" id="A0A9W8X1B9"/>
<evidence type="ECO:0000256" key="2">
    <source>
        <dbReference type="ARBA" id="ARBA00023002"/>
    </source>
</evidence>
<dbReference type="SUPFAM" id="SSF51735">
    <property type="entry name" value="NAD(P)-binding Rossmann-fold domains"/>
    <property type="match status" value="1"/>
</dbReference>
<organism evidence="4 5">
    <name type="scientific">Didymella glomerata</name>
    <dbReference type="NCBI Taxonomy" id="749621"/>
    <lineage>
        <taxon>Eukaryota</taxon>
        <taxon>Fungi</taxon>
        <taxon>Dikarya</taxon>
        <taxon>Ascomycota</taxon>
        <taxon>Pezizomycotina</taxon>
        <taxon>Dothideomycetes</taxon>
        <taxon>Pleosporomycetidae</taxon>
        <taxon>Pleosporales</taxon>
        <taxon>Pleosporineae</taxon>
        <taxon>Didymellaceae</taxon>
        <taxon>Didymella</taxon>
    </lineage>
</organism>
<dbReference type="CDD" id="cd05259">
    <property type="entry name" value="PCBER_SDR_a"/>
    <property type="match status" value="1"/>
</dbReference>
<feature type="domain" description="NmrA-like" evidence="3">
    <location>
        <begin position="4"/>
        <end position="249"/>
    </location>
</feature>
<evidence type="ECO:0000259" key="3">
    <source>
        <dbReference type="Pfam" id="PF05368"/>
    </source>
</evidence>
<evidence type="ECO:0000313" key="4">
    <source>
        <dbReference type="EMBL" id="KAJ4338092.1"/>
    </source>
</evidence>
<dbReference type="Proteomes" id="UP001140562">
    <property type="component" value="Unassembled WGS sequence"/>
</dbReference>
<name>A0A9W8X1B9_9PLEO</name>
<keyword evidence="2" id="KW-0560">Oxidoreductase</keyword>
<keyword evidence="5" id="KW-1185">Reference proteome</keyword>
<dbReference type="InterPro" id="IPR036291">
    <property type="entry name" value="NAD(P)-bd_dom_sf"/>
</dbReference>
<dbReference type="EMBL" id="JAPEUV010000033">
    <property type="protein sequence ID" value="KAJ4338092.1"/>
    <property type="molecule type" value="Genomic_DNA"/>
</dbReference>
<keyword evidence="1" id="KW-0521">NADP</keyword>
<comment type="caution">
    <text evidence="4">The sequence shown here is derived from an EMBL/GenBank/DDBJ whole genome shotgun (WGS) entry which is preliminary data.</text>
</comment>
<sequence length="326" mass="35898">MELKNIAVLGPGGNVGNAIVQDLLKDGPRFKTTAITRPDSKYAAPEGTHITHKSVDYASLSSLTAAFKDQEAVVTCITGGATQYEPYKLIIDAAVAAGVKFFFANEFVGYIDSPQFQRLPEQFAGAKYRIREYLRELAAEEKISWTGLNGGPFFDMWLMKGPAGFDVGGRKARIYGTGENTLFWTPLETMGRAAANMLRNPDAVRNRSIYICPFAKGELTQRSLLATLEEVLDTKFEVENVDLEKINKHARIALERGEGAKAMKGLTVSNQFYEEDCGNDFSHLIENEVAGVEMMTVEEAVRGAIARWGQGCPVVEGMFRVEACEI</sequence>
<dbReference type="OrthoDB" id="419598at2759"/>
<dbReference type="PANTHER" id="PTHR47706:SF10">
    <property type="entry name" value="NMRA-LIKE DOMAIN-CONTAINING PROTEIN"/>
    <property type="match status" value="1"/>
</dbReference>